<sequence length="303" mass="31619">MADIRCRPALSLGAAGLFFLNLTALAHAVANTEGLPADEPSGMFGGGLINALFFGEPFTGPRLADIVLIGLVVFMAFRFLAGRRASSTGSDRAAQPAPPSVEGRTPSGPSPKHADPASSTPRPPVPPREGDGPETSQGPGPDGREPGLERVYQAAEAAWGGLRSVPSAKKPAPAGSQPAFQSQDEEFLAGAKAVYARVRAAMEKGDVSGMAPFVAPEFMDELIRMAAARTAQTGGQTSQLLLVEAGIATRAKQGNTIRIDTLYEVLARMPGQAGDGRERETWTFVRDEAAPGSMWLLAGIKVA</sequence>
<name>A0A0W8G641_9ZZZZ</name>
<feature type="region of interest" description="Disordered" evidence="1">
    <location>
        <begin position="164"/>
        <end position="183"/>
    </location>
</feature>
<keyword evidence="2" id="KW-0472">Membrane</keyword>
<evidence type="ECO:0000259" key="3">
    <source>
        <dbReference type="SMART" id="SM00978"/>
    </source>
</evidence>
<feature type="transmembrane region" description="Helical" evidence="2">
    <location>
        <begin position="63"/>
        <end position="81"/>
    </location>
</feature>
<feature type="region of interest" description="Disordered" evidence="1">
    <location>
        <begin position="85"/>
        <end position="147"/>
    </location>
</feature>
<proteinExistence type="predicted"/>
<dbReference type="InterPro" id="IPR032710">
    <property type="entry name" value="NTF2-like_dom_sf"/>
</dbReference>
<dbReference type="SUPFAM" id="SSF54427">
    <property type="entry name" value="NTF2-like"/>
    <property type="match status" value="1"/>
</dbReference>
<feature type="domain" description="Tim44-like" evidence="3">
    <location>
        <begin position="167"/>
        <end position="302"/>
    </location>
</feature>
<comment type="caution">
    <text evidence="4">The sequence shown here is derived from an EMBL/GenBank/DDBJ whole genome shotgun (WGS) entry which is preliminary data.</text>
</comment>
<reference evidence="4" key="1">
    <citation type="journal article" date="2015" name="Proc. Natl. Acad. Sci. U.S.A.">
        <title>Networks of energetic and metabolic interactions define dynamics in microbial communities.</title>
        <authorList>
            <person name="Embree M."/>
            <person name="Liu J.K."/>
            <person name="Al-Bassam M.M."/>
            <person name="Zengler K."/>
        </authorList>
    </citation>
    <scope>NUCLEOTIDE SEQUENCE</scope>
</reference>
<protein>
    <recommendedName>
        <fullName evidence="3">Tim44-like domain-containing protein</fullName>
    </recommendedName>
</protein>
<evidence type="ECO:0000313" key="4">
    <source>
        <dbReference type="EMBL" id="KUG28616.1"/>
    </source>
</evidence>
<dbReference type="AlphaFoldDB" id="A0A0W8G641"/>
<dbReference type="EMBL" id="LNQE01000199">
    <property type="protein sequence ID" value="KUG28616.1"/>
    <property type="molecule type" value="Genomic_DNA"/>
</dbReference>
<evidence type="ECO:0000256" key="2">
    <source>
        <dbReference type="SAM" id="Phobius"/>
    </source>
</evidence>
<dbReference type="PANTHER" id="PTHR41542">
    <property type="entry name" value="BLL5807 PROTEIN"/>
    <property type="match status" value="1"/>
</dbReference>
<dbReference type="InterPro" id="IPR007379">
    <property type="entry name" value="Tim44-like_dom"/>
</dbReference>
<evidence type="ECO:0000256" key="1">
    <source>
        <dbReference type="SAM" id="MobiDB-lite"/>
    </source>
</evidence>
<keyword evidence="2" id="KW-0812">Transmembrane</keyword>
<keyword evidence="2" id="KW-1133">Transmembrane helix</keyword>
<gene>
    <name evidence="4" type="ORF">ASZ90_001502</name>
</gene>
<dbReference type="Pfam" id="PF04280">
    <property type="entry name" value="Tim44"/>
    <property type="match status" value="1"/>
</dbReference>
<dbReference type="SMART" id="SM00978">
    <property type="entry name" value="Tim44"/>
    <property type="match status" value="1"/>
</dbReference>
<dbReference type="PANTHER" id="PTHR41542:SF1">
    <property type="entry name" value="BLL5807 PROTEIN"/>
    <property type="match status" value="1"/>
</dbReference>
<accession>A0A0W8G641</accession>
<organism evidence="4">
    <name type="scientific">hydrocarbon metagenome</name>
    <dbReference type="NCBI Taxonomy" id="938273"/>
    <lineage>
        <taxon>unclassified sequences</taxon>
        <taxon>metagenomes</taxon>
        <taxon>ecological metagenomes</taxon>
    </lineage>
</organism>